<gene>
    <name evidence="2" type="ORF">TVAG_379430</name>
</gene>
<accession>A2E7G8</accession>
<evidence type="ECO:0000256" key="1">
    <source>
        <dbReference type="SAM" id="Phobius"/>
    </source>
</evidence>
<keyword evidence="1" id="KW-0472">Membrane</keyword>
<dbReference type="Proteomes" id="UP000001542">
    <property type="component" value="Unassembled WGS sequence"/>
</dbReference>
<feature type="transmembrane region" description="Helical" evidence="1">
    <location>
        <begin position="138"/>
        <end position="161"/>
    </location>
</feature>
<dbReference type="InParanoid" id="A2E7G8"/>
<dbReference type="KEGG" id="tva:4769310"/>
<dbReference type="EMBL" id="DS113320">
    <property type="protein sequence ID" value="EAY11361.1"/>
    <property type="molecule type" value="Genomic_DNA"/>
</dbReference>
<organism evidence="2 3">
    <name type="scientific">Trichomonas vaginalis (strain ATCC PRA-98 / G3)</name>
    <dbReference type="NCBI Taxonomy" id="412133"/>
    <lineage>
        <taxon>Eukaryota</taxon>
        <taxon>Metamonada</taxon>
        <taxon>Parabasalia</taxon>
        <taxon>Trichomonadida</taxon>
        <taxon>Trichomonadidae</taxon>
        <taxon>Trichomonas</taxon>
    </lineage>
</organism>
<name>A2E7G8_TRIV3</name>
<dbReference type="AlphaFoldDB" id="A2E7G8"/>
<dbReference type="VEuPathDB" id="TrichDB:TVAG_379430"/>
<reference evidence="2" key="2">
    <citation type="journal article" date="2007" name="Science">
        <title>Draft genome sequence of the sexually transmitted pathogen Trichomonas vaginalis.</title>
        <authorList>
            <person name="Carlton J.M."/>
            <person name="Hirt R.P."/>
            <person name="Silva J.C."/>
            <person name="Delcher A.L."/>
            <person name="Schatz M."/>
            <person name="Zhao Q."/>
            <person name="Wortman J.R."/>
            <person name="Bidwell S.L."/>
            <person name="Alsmark U.C.M."/>
            <person name="Besteiro S."/>
            <person name="Sicheritz-Ponten T."/>
            <person name="Noel C.J."/>
            <person name="Dacks J.B."/>
            <person name="Foster P.G."/>
            <person name="Simillion C."/>
            <person name="Van de Peer Y."/>
            <person name="Miranda-Saavedra D."/>
            <person name="Barton G.J."/>
            <person name="Westrop G.D."/>
            <person name="Mueller S."/>
            <person name="Dessi D."/>
            <person name="Fiori P.L."/>
            <person name="Ren Q."/>
            <person name="Paulsen I."/>
            <person name="Zhang H."/>
            <person name="Bastida-Corcuera F.D."/>
            <person name="Simoes-Barbosa A."/>
            <person name="Brown M.T."/>
            <person name="Hayes R.D."/>
            <person name="Mukherjee M."/>
            <person name="Okumura C.Y."/>
            <person name="Schneider R."/>
            <person name="Smith A.J."/>
            <person name="Vanacova S."/>
            <person name="Villalvazo M."/>
            <person name="Haas B.J."/>
            <person name="Pertea M."/>
            <person name="Feldblyum T.V."/>
            <person name="Utterback T.R."/>
            <person name="Shu C.L."/>
            <person name="Osoegawa K."/>
            <person name="de Jong P.J."/>
            <person name="Hrdy I."/>
            <person name="Horvathova L."/>
            <person name="Zubacova Z."/>
            <person name="Dolezal P."/>
            <person name="Malik S.B."/>
            <person name="Logsdon J.M. Jr."/>
            <person name="Henze K."/>
            <person name="Gupta A."/>
            <person name="Wang C.C."/>
            <person name="Dunne R.L."/>
            <person name="Upcroft J.A."/>
            <person name="Upcroft P."/>
            <person name="White O."/>
            <person name="Salzberg S.L."/>
            <person name="Tang P."/>
            <person name="Chiu C.-H."/>
            <person name="Lee Y.-S."/>
            <person name="Embley T.M."/>
            <person name="Coombs G.H."/>
            <person name="Mottram J.C."/>
            <person name="Tachezy J."/>
            <person name="Fraser-Liggett C.M."/>
            <person name="Johnson P.J."/>
        </authorList>
    </citation>
    <scope>NUCLEOTIDE SEQUENCE [LARGE SCALE GENOMIC DNA]</scope>
    <source>
        <strain evidence="2">G3</strain>
    </source>
</reference>
<dbReference type="RefSeq" id="XP_001323584.1">
    <property type="nucleotide sequence ID" value="XM_001323549.1"/>
</dbReference>
<keyword evidence="1" id="KW-1133">Transmembrane helix</keyword>
<protein>
    <submittedName>
        <fullName evidence="2">Uncharacterized protein</fullName>
    </submittedName>
</protein>
<evidence type="ECO:0000313" key="2">
    <source>
        <dbReference type="EMBL" id="EAY11361.1"/>
    </source>
</evidence>
<keyword evidence="1" id="KW-0812">Transmembrane</keyword>
<sequence>MLSLITVLGWKLYQYDYEVAVVTLDTPPKFNNQSLSQVLENVNLTNYTLFKINYTLTQSDLRSIPCANRGELYVYPYAAQDVKILNKNFNWATVCPNITDALHTIEHNDTPKFLIVPYTSPNTDAVYYNYWVPAVANAWVPVLVLILLSIWATVSFAQISVQTKFVKKE</sequence>
<evidence type="ECO:0000313" key="3">
    <source>
        <dbReference type="Proteomes" id="UP000001542"/>
    </source>
</evidence>
<keyword evidence="3" id="KW-1185">Reference proteome</keyword>
<proteinExistence type="predicted"/>
<dbReference type="VEuPathDB" id="TrichDB:TVAGG3_0339490"/>
<reference evidence="2" key="1">
    <citation type="submission" date="2006-10" db="EMBL/GenBank/DDBJ databases">
        <authorList>
            <person name="Amadeo P."/>
            <person name="Zhao Q."/>
            <person name="Wortman J."/>
            <person name="Fraser-Liggett C."/>
            <person name="Carlton J."/>
        </authorList>
    </citation>
    <scope>NUCLEOTIDE SEQUENCE</scope>
    <source>
        <strain evidence="2">G3</strain>
    </source>
</reference>